<dbReference type="Pfam" id="PF05699">
    <property type="entry name" value="Dimer_Tnp_hAT"/>
    <property type="match status" value="1"/>
</dbReference>
<dbReference type="InterPro" id="IPR052958">
    <property type="entry name" value="IFN-induced_PKR_regulator"/>
</dbReference>
<protein>
    <recommendedName>
        <fullName evidence="1">HAT C-terminal dimerisation domain-containing protein</fullName>
    </recommendedName>
</protein>
<dbReference type="OMA" id="AYRIMFT"/>
<dbReference type="InterPro" id="IPR012337">
    <property type="entry name" value="RNaseH-like_sf"/>
</dbReference>
<keyword evidence="3" id="KW-1185">Reference proteome</keyword>
<proteinExistence type="predicted"/>
<sequence>MYRQTTEAKSVQEAREAYKAMTPEVRNLFPQVATLMKLLLVCPVTSSECERSFSALRRLKTWLRSTMTQKRLNAVAVCNSHHLLLDNISLQHLVKEFAGRNEKRRKIFGF</sequence>
<dbReference type="EnsemblMetazoa" id="XM_011672209">
    <property type="protein sequence ID" value="XP_011670511"/>
    <property type="gene ID" value="LOC105441262"/>
</dbReference>
<evidence type="ECO:0000313" key="2">
    <source>
        <dbReference type="EnsemblMetazoa" id="XP_011670511"/>
    </source>
</evidence>
<feature type="domain" description="HAT C-terminal dimerisation" evidence="1">
    <location>
        <begin position="26"/>
        <end position="78"/>
    </location>
</feature>
<dbReference type="InParanoid" id="A0A7M7HM28"/>
<dbReference type="OrthoDB" id="10062065at2759"/>
<dbReference type="GeneID" id="105441262"/>
<reference evidence="3" key="1">
    <citation type="submission" date="2015-02" db="EMBL/GenBank/DDBJ databases">
        <title>Genome sequencing for Strongylocentrotus purpuratus.</title>
        <authorList>
            <person name="Murali S."/>
            <person name="Liu Y."/>
            <person name="Vee V."/>
            <person name="English A."/>
            <person name="Wang M."/>
            <person name="Skinner E."/>
            <person name="Han Y."/>
            <person name="Muzny D.M."/>
            <person name="Worley K.C."/>
            <person name="Gibbs R.A."/>
        </authorList>
    </citation>
    <scope>NUCLEOTIDE SEQUENCE</scope>
</reference>
<dbReference type="SUPFAM" id="SSF53098">
    <property type="entry name" value="Ribonuclease H-like"/>
    <property type="match status" value="1"/>
</dbReference>
<dbReference type="Proteomes" id="UP000007110">
    <property type="component" value="Unassembled WGS sequence"/>
</dbReference>
<dbReference type="KEGG" id="spu:105441262"/>
<dbReference type="PANTHER" id="PTHR46289">
    <property type="entry name" value="52 KDA REPRESSOR OF THE INHIBITOR OF THE PROTEIN KINASE-LIKE PROTEIN-RELATED"/>
    <property type="match status" value="1"/>
</dbReference>
<accession>A0A7M7HM28</accession>
<dbReference type="InterPro" id="IPR008906">
    <property type="entry name" value="HATC_C_dom"/>
</dbReference>
<evidence type="ECO:0000313" key="3">
    <source>
        <dbReference type="Proteomes" id="UP000007110"/>
    </source>
</evidence>
<reference evidence="2" key="2">
    <citation type="submission" date="2021-01" db="UniProtKB">
        <authorList>
            <consortium name="EnsemblMetazoa"/>
        </authorList>
    </citation>
    <scope>IDENTIFICATION</scope>
</reference>
<dbReference type="AlphaFoldDB" id="A0A7M7HM28"/>
<dbReference type="RefSeq" id="XP_011670511.1">
    <property type="nucleotide sequence ID" value="XM_011672209.1"/>
</dbReference>
<organism evidence="2 3">
    <name type="scientific">Strongylocentrotus purpuratus</name>
    <name type="common">Purple sea urchin</name>
    <dbReference type="NCBI Taxonomy" id="7668"/>
    <lineage>
        <taxon>Eukaryota</taxon>
        <taxon>Metazoa</taxon>
        <taxon>Echinodermata</taxon>
        <taxon>Eleutherozoa</taxon>
        <taxon>Echinozoa</taxon>
        <taxon>Echinoidea</taxon>
        <taxon>Euechinoidea</taxon>
        <taxon>Echinacea</taxon>
        <taxon>Camarodonta</taxon>
        <taxon>Echinidea</taxon>
        <taxon>Strongylocentrotidae</taxon>
        <taxon>Strongylocentrotus</taxon>
    </lineage>
</organism>
<dbReference type="GO" id="GO:0046983">
    <property type="term" value="F:protein dimerization activity"/>
    <property type="evidence" value="ECO:0007669"/>
    <property type="project" value="InterPro"/>
</dbReference>
<name>A0A7M7HM28_STRPU</name>
<evidence type="ECO:0000259" key="1">
    <source>
        <dbReference type="Pfam" id="PF05699"/>
    </source>
</evidence>
<dbReference type="PANTHER" id="PTHR46289:SF17">
    <property type="entry name" value="HAT C-TERMINAL DIMERISATION DOMAIN-CONTAINING PROTEIN"/>
    <property type="match status" value="1"/>
</dbReference>